<comment type="similarity">
    <text evidence="1 5">Belongs to the FlgD family.</text>
</comment>
<reference evidence="8 9" key="1">
    <citation type="journal article" date="2015" name="Proc. Natl. Acad. Sci. U.S.A.">
        <title>Expanded metabolic versatility of ubiquitous nitrite-oxidizing bacteria from the genus Nitrospira.</title>
        <authorList>
            <person name="Koch H."/>
            <person name="Lucker S."/>
            <person name="Albertsen M."/>
            <person name="Kitzinger K."/>
            <person name="Herbold C."/>
            <person name="Spieck E."/>
            <person name="Nielsen P.H."/>
            <person name="Wagner M."/>
            <person name="Daims H."/>
        </authorList>
    </citation>
    <scope>NUCLEOTIDE SEQUENCE [LARGE SCALE GENOMIC DNA]</scope>
    <source>
        <strain evidence="8 9">NSP M-1</strain>
    </source>
</reference>
<dbReference type="EMBL" id="CP011801">
    <property type="protein sequence ID" value="ALA58621.1"/>
    <property type="molecule type" value="Genomic_DNA"/>
</dbReference>
<dbReference type="Pfam" id="PF13860">
    <property type="entry name" value="FlgD_ig"/>
    <property type="match status" value="1"/>
</dbReference>
<dbReference type="InterPro" id="IPR025965">
    <property type="entry name" value="FlgD/Vpr_Ig-like"/>
</dbReference>
<keyword evidence="9" id="KW-1185">Reference proteome</keyword>
<feature type="region of interest" description="Disordered" evidence="6">
    <location>
        <begin position="1"/>
        <end position="25"/>
    </location>
</feature>
<dbReference type="Pfam" id="PF03963">
    <property type="entry name" value="FlgD"/>
    <property type="match status" value="1"/>
</dbReference>
<feature type="domain" description="FlgD/Vpr Ig-like" evidence="7">
    <location>
        <begin position="108"/>
        <end position="172"/>
    </location>
</feature>
<dbReference type="Gene3D" id="2.30.30.910">
    <property type="match status" value="1"/>
</dbReference>
<evidence type="ECO:0000256" key="2">
    <source>
        <dbReference type="ARBA" id="ARBA00016013"/>
    </source>
</evidence>
<evidence type="ECO:0000256" key="5">
    <source>
        <dbReference type="RuleBase" id="RU362076"/>
    </source>
</evidence>
<dbReference type="OrthoDB" id="9785233at2"/>
<dbReference type="KEGG" id="nmv:NITMOv2_2205"/>
<evidence type="ECO:0000313" key="9">
    <source>
        <dbReference type="Proteomes" id="UP000069205"/>
    </source>
</evidence>
<dbReference type="RefSeq" id="WP_053379767.1">
    <property type="nucleotide sequence ID" value="NZ_CP011801.1"/>
</dbReference>
<evidence type="ECO:0000256" key="4">
    <source>
        <dbReference type="ARBA" id="ARBA00024746"/>
    </source>
</evidence>
<name>A0A0K2GCD2_NITMO</name>
<accession>A0A0K2GCD2</accession>
<evidence type="ECO:0000256" key="3">
    <source>
        <dbReference type="ARBA" id="ARBA00022795"/>
    </source>
</evidence>
<evidence type="ECO:0000313" key="8">
    <source>
        <dbReference type="EMBL" id="ALA58621.1"/>
    </source>
</evidence>
<dbReference type="STRING" id="42253.NITMOv2_2205"/>
<sequence length="218" mass="23627">MAIVSGVTTTTPPPDPSPKTGPRELGQGDFLRLLVTQLKNQDPLKPTDNTEFVAQLAQFSQLDQSAKQAQLLQQSLDAQTASLQFTLLPMVGRRISLDRPLVQLDNGPAPLTYALEQNAARVQITILDQQRHVVRSLDFAGRQAGLNEAQWDGRDNNGTPMPAGVYEYLIAAVDHQGAPVVTESRAQLTVTGVRMEQGKPKLAVGDVTVEPSAIVEVR</sequence>
<keyword evidence="3 5" id="KW-1005">Bacterial flagellum biogenesis</keyword>
<dbReference type="Proteomes" id="UP000069205">
    <property type="component" value="Chromosome"/>
</dbReference>
<evidence type="ECO:0000259" key="7">
    <source>
        <dbReference type="Pfam" id="PF13860"/>
    </source>
</evidence>
<dbReference type="AlphaFoldDB" id="A0A0K2GCD2"/>
<organism evidence="8 9">
    <name type="scientific">Nitrospira moscoviensis</name>
    <dbReference type="NCBI Taxonomy" id="42253"/>
    <lineage>
        <taxon>Bacteria</taxon>
        <taxon>Pseudomonadati</taxon>
        <taxon>Nitrospirota</taxon>
        <taxon>Nitrospiria</taxon>
        <taxon>Nitrospirales</taxon>
        <taxon>Nitrospiraceae</taxon>
        <taxon>Nitrospira</taxon>
    </lineage>
</organism>
<evidence type="ECO:0000256" key="6">
    <source>
        <dbReference type="SAM" id="MobiDB-lite"/>
    </source>
</evidence>
<dbReference type="Gene3D" id="2.60.40.4070">
    <property type="match status" value="1"/>
</dbReference>
<protein>
    <recommendedName>
        <fullName evidence="2 5">Basal-body rod modification protein FlgD</fullName>
    </recommendedName>
</protein>
<dbReference type="InterPro" id="IPR005648">
    <property type="entry name" value="FlgD"/>
</dbReference>
<evidence type="ECO:0000256" key="1">
    <source>
        <dbReference type="ARBA" id="ARBA00010577"/>
    </source>
</evidence>
<comment type="function">
    <text evidence="4 5">Required for flagellar hook formation. May act as a scaffolding protein.</text>
</comment>
<gene>
    <name evidence="8" type="ORF">NITMOv2_2205</name>
</gene>
<dbReference type="PATRIC" id="fig|42253.5.peg.2172"/>
<proteinExistence type="inferred from homology"/>
<dbReference type="GO" id="GO:0044781">
    <property type="term" value="P:bacterial-type flagellum organization"/>
    <property type="evidence" value="ECO:0007669"/>
    <property type="project" value="UniProtKB-UniRule"/>
</dbReference>